<evidence type="ECO:0000259" key="1">
    <source>
        <dbReference type="Pfam" id="PF19313"/>
    </source>
</evidence>
<dbReference type="AlphaFoldDB" id="A0A381XEQ9"/>
<feature type="domain" description="DUF5916" evidence="1">
    <location>
        <begin position="234"/>
        <end position="341"/>
    </location>
</feature>
<reference evidence="2" key="1">
    <citation type="submission" date="2018-05" db="EMBL/GenBank/DDBJ databases">
        <authorList>
            <person name="Lanie J.A."/>
            <person name="Ng W.-L."/>
            <person name="Kazmierczak K.M."/>
            <person name="Andrzejewski T.M."/>
            <person name="Davidsen T.M."/>
            <person name="Wayne K.J."/>
            <person name="Tettelin H."/>
            <person name="Glass J.I."/>
            <person name="Rusch D."/>
            <person name="Podicherti R."/>
            <person name="Tsui H.-C.T."/>
            <person name="Winkler M.E."/>
        </authorList>
    </citation>
    <scope>NUCLEOTIDE SEQUENCE</scope>
</reference>
<organism evidence="2">
    <name type="scientific">marine metagenome</name>
    <dbReference type="NCBI Taxonomy" id="408172"/>
    <lineage>
        <taxon>unclassified sequences</taxon>
        <taxon>metagenomes</taxon>
        <taxon>ecological metagenomes</taxon>
    </lineage>
</organism>
<sequence>MRSFLRQINFNFFYDLSRFLVIVFVFITQFNETAHSTIIIDGELTEPEWTQAQELDEFSVVIPFSLEQPRYSTKTLVYSDEFGLYFGFINQQPEESRDRRKSNRDMLHGDYDRNIVAIDFDNKGNTGYMLGISLGGSLLDFAVTNETQTDGDWDGEWYAKTSESKENWYSEFFIPWALVSMKKQEGLTRKIRVGFSRGVQHLSQTYGLPETSPMRTKFLSLFIPIEVNQFNQGRLDFYPYIVASDDYENDNSAYQIGTDIFYTNGEGSEITATINPDFGQIESDNLVVNYSARETFYSDKRPFFTQSHSLFDIHENWYPGFELYSVVHTRRIGSAPDYDCSQYGLANGGSNDEELECELSEEPINDIDAAIKYTRLGEQTDIGFFGAFEHDENFSEGKDFYAFRTLHKSGYHTIGHMITHVKSGAINRDATVNVMDYQYKPSDVITLRNFVFHSDSNQEEGGLGARSVVTFEHNKNWRNGFEVYYFDEHLNFNDMGYLWRNDLLAGGGFVRYENTDFGENSRVLSRTYNLDIFDKNNSDSDNLKEFLSLFYSQRNKNRSSFNCNLFFSPHGKDDEVTRGMGVAPFIQLRKELDFDCGYRSGMRGKWQWNLTASSGTGDYFVFSEDRKSIRTGVGYFPQDNLKFNIHLHQTKTDNWFIWTDVNQYASYESKNTRISTDMKWYPSERQEFQIKLQAVAFRNQQGQGWIADEAGYLNSTGATVESINLGKIAFQIRYKYEIAPLSNLYLVYTRGGGYYFDDEAGTSKIYRKTWDNPENNKLVLKIRIKF</sequence>
<accession>A0A381XEQ9</accession>
<evidence type="ECO:0000313" key="2">
    <source>
        <dbReference type="EMBL" id="SVA63022.1"/>
    </source>
</evidence>
<dbReference type="EMBL" id="UINC01014852">
    <property type="protein sequence ID" value="SVA63022.1"/>
    <property type="molecule type" value="Genomic_DNA"/>
</dbReference>
<name>A0A381XEQ9_9ZZZZ</name>
<proteinExistence type="predicted"/>
<dbReference type="SUPFAM" id="SSF49344">
    <property type="entry name" value="CBD9-like"/>
    <property type="match status" value="1"/>
</dbReference>
<protein>
    <recommendedName>
        <fullName evidence="1">DUF5916 domain-containing protein</fullName>
    </recommendedName>
</protein>
<dbReference type="Pfam" id="PF19313">
    <property type="entry name" value="DUF5916"/>
    <property type="match status" value="1"/>
</dbReference>
<dbReference type="InterPro" id="IPR045670">
    <property type="entry name" value="DUF5916"/>
</dbReference>
<gene>
    <name evidence="2" type="ORF">METZ01_LOCUS115876</name>
</gene>
<dbReference type="Gene3D" id="2.60.40.1190">
    <property type="match status" value="1"/>
</dbReference>